<dbReference type="Gene3D" id="3.40.630.30">
    <property type="match status" value="1"/>
</dbReference>
<dbReference type="InterPro" id="IPR016181">
    <property type="entry name" value="Acyl_CoA_acyltransferase"/>
</dbReference>
<reference evidence="2" key="1">
    <citation type="submission" date="2022-10" db="EMBL/GenBank/DDBJ databases">
        <title>Description of Fervidibacillus gen. nov. in the family Fervidibacillaceae fam. nov. with two species, Fervidibacillus albus sp. nov., and Fervidibacillus halotolerans sp. nov., isolated from tidal flat sediments.</title>
        <authorList>
            <person name="Kwon K.K."/>
            <person name="Yang S.-H."/>
        </authorList>
    </citation>
    <scope>NUCLEOTIDE SEQUENCE</scope>
    <source>
        <strain evidence="2">JCM 19140</strain>
    </source>
</reference>
<name>A0AAE3ISE9_9BACI</name>
<dbReference type="Proteomes" id="UP001209318">
    <property type="component" value="Unassembled WGS sequence"/>
</dbReference>
<evidence type="ECO:0000313" key="3">
    <source>
        <dbReference type="Proteomes" id="UP001209318"/>
    </source>
</evidence>
<dbReference type="EMBL" id="JAOUSF010000003">
    <property type="protein sequence ID" value="MCU9613621.1"/>
    <property type="molecule type" value="Genomic_DNA"/>
</dbReference>
<organism evidence="2 3">
    <name type="scientific">Perspicuibacillus lycopersici</name>
    <dbReference type="NCBI Taxonomy" id="1325689"/>
    <lineage>
        <taxon>Bacteria</taxon>
        <taxon>Bacillati</taxon>
        <taxon>Bacillota</taxon>
        <taxon>Bacilli</taxon>
        <taxon>Bacillales</taxon>
        <taxon>Bacillaceae</taxon>
        <taxon>Perspicuibacillus</taxon>
    </lineage>
</organism>
<evidence type="ECO:0000259" key="1">
    <source>
        <dbReference type="PROSITE" id="PS51186"/>
    </source>
</evidence>
<dbReference type="NCBIfam" id="TIGR03827">
    <property type="entry name" value="GNAT_ablB"/>
    <property type="match status" value="1"/>
</dbReference>
<sequence>MAYKQEKNHQFEVAYLVDSDNKRIRVDEVTGEITKALSLLEDEARKLNIEKLIVYTEQDAFFTLLQLGYQLEAVIDYFFHGETAYVFTKYYSQSRITSDFWIKEDDILQSVYTKQPEIMKALPENYHLRTASLTDTEALAALYQRIFTVYPTPMHDPNYIAKQMNKDTIFSVLTYNGKIISAASAEINRKMNNAELTDCATLPEFRKSGFIKILLRDLENKLVQQGIICAYSIARSLSFGMNAAFFQLGYAYRGRLTKNCLIFDKWEDMNVWIKKLTDGGK</sequence>
<dbReference type="AlphaFoldDB" id="A0AAE3ISE9"/>
<dbReference type="PROSITE" id="PS51186">
    <property type="entry name" value="GNAT"/>
    <property type="match status" value="1"/>
</dbReference>
<dbReference type="InterPro" id="IPR022525">
    <property type="entry name" value="GNAT_AblB"/>
</dbReference>
<dbReference type="GO" id="GO:0008080">
    <property type="term" value="F:N-acetyltransferase activity"/>
    <property type="evidence" value="ECO:0007669"/>
    <property type="project" value="InterPro"/>
</dbReference>
<protein>
    <submittedName>
        <fullName evidence="2">Beta-lysine N-acetyltransferase</fullName>
    </submittedName>
</protein>
<gene>
    <name evidence="2" type="primary">ablB</name>
    <name evidence="2" type="ORF">OEV98_08615</name>
</gene>
<dbReference type="Pfam" id="PF00583">
    <property type="entry name" value="Acetyltransf_1"/>
    <property type="match status" value="1"/>
</dbReference>
<comment type="caution">
    <text evidence="2">The sequence shown here is derived from an EMBL/GenBank/DDBJ whole genome shotgun (WGS) entry which is preliminary data.</text>
</comment>
<dbReference type="InterPro" id="IPR000182">
    <property type="entry name" value="GNAT_dom"/>
</dbReference>
<proteinExistence type="predicted"/>
<dbReference type="SUPFAM" id="SSF55729">
    <property type="entry name" value="Acyl-CoA N-acyltransferases (Nat)"/>
    <property type="match status" value="1"/>
</dbReference>
<accession>A0AAE3ISE9</accession>
<dbReference type="CDD" id="cd04301">
    <property type="entry name" value="NAT_SF"/>
    <property type="match status" value="1"/>
</dbReference>
<dbReference type="RefSeq" id="WP_263073548.1">
    <property type="nucleotide sequence ID" value="NZ_JAOUSF010000003.1"/>
</dbReference>
<evidence type="ECO:0000313" key="2">
    <source>
        <dbReference type="EMBL" id="MCU9613621.1"/>
    </source>
</evidence>
<keyword evidence="3" id="KW-1185">Reference proteome</keyword>
<feature type="domain" description="N-acetyltransferase" evidence="1">
    <location>
        <begin position="126"/>
        <end position="277"/>
    </location>
</feature>